<feature type="transmembrane region" description="Helical" evidence="6">
    <location>
        <begin position="268"/>
        <end position="293"/>
    </location>
</feature>
<dbReference type="HOGENOM" id="CLU_001265_0_1_1"/>
<proteinExistence type="predicted"/>
<dbReference type="InterPro" id="IPR036259">
    <property type="entry name" value="MFS_trans_sf"/>
</dbReference>
<protein>
    <submittedName>
        <fullName evidence="8">MFS general substrate transporter</fullName>
    </submittedName>
</protein>
<feature type="transmembrane region" description="Helical" evidence="6">
    <location>
        <begin position="77"/>
        <end position="98"/>
    </location>
</feature>
<dbReference type="SUPFAM" id="SSF103473">
    <property type="entry name" value="MFS general substrate transporter"/>
    <property type="match status" value="1"/>
</dbReference>
<feature type="transmembrane region" description="Helical" evidence="6">
    <location>
        <begin position="105"/>
        <end position="124"/>
    </location>
</feature>
<feature type="transmembrane region" description="Helical" evidence="6">
    <location>
        <begin position="165"/>
        <end position="186"/>
    </location>
</feature>
<comment type="subcellular location">
    <subcellularLocation>
        <location evidence="1">Membrane</location>
        <topology evidence="1">Multi-pass membrane protein</topology>
    </subcellularLocation>
</comment>
<dbReference type="Gene3D" id="1.20.1250.20">
    <property type="entry name" value="MFS general substrate transporter like domains"/>
    <property type="match status" value="2"/>
</dbReference>
<feature type="transmembrane region" description="Helical" evidence="6">
    <location>
        <begin position="198"/>
        <end position="220"/>
    </location>
</feature>
<dbReference type="Pfam" id="PF07690">
    <property type="entry name" value="MFS_1"/>
    <property type="match status" value="1"/>
</dbReference>
<feature type="transmembrane region" description="Helical" evidence="6">
    <location>
        <begin position="332"/>
        <end position="349"/>
    </location>
</feature>
<dbReference type="InterPro" id="IPR020846">
    <property type="entry name" value="MFS_dom"/>
</dbReference>
<reference evidence="8 9" key="1">
    <citation type="journal article" date="2014" name="BMC Genomics">
        <title>Genome sequencing of four Aureobasidium pullulans varieties: biotechnological potential, stress tolerance, and description of new species.</title>
        <authorList>
            <person name="Gostin Ar C."/>
            <person name="Ohm R.A."/>
            <person name="Kogej T."/>
            <person name="Sonjak S."/>
            <person name="Turk M."/>
            <person name="Zajc J."/>
            <person name="Zalar P."/>
            <person name="Grube M."/>
            <person name="Sun H."/>
            <person name="Han J."/>
            <person name="Sharma A."/>
            <person name="Chiniquy J."/>
            <person name="Ngan C.Y."/>
            <person name="Lipzen A."/>
            <person name="Barry K."/>
            <person name="Grigoriev I.V."/>
            <person name="Gunde-Cimerman N."/>
        </authorList>
    </citation>
    <scope>NUCLEOTIDE SEQUENCE [LARGE SCALE GENOMIC DNA]</scope>
    <source>
        <strain evidence="8 9">EXF-150</strain>
    </source>
</reference>
<dbReference type="PROSITE" id="PS50850">
    <property type="entry name" value="MFS"/>
    <property type="match status" value="1"/>
</dbReference>
<gene>
    <name evidence="8" type="ORF">M438DRAFT_323434</name>
</gene>
<evidence type="ECO:0000313" key="8">
    <source>
        <dbReference type="EMBL" id="KEQ81904.1"/>
    </source>
</evidence>
<evidence type="ECO:0000256" key="4">
    <source>
        <dbReference type="ARBA" id="ARBA00022989"/>
    </source>
</evidence>
<evidence type="ECO:0000259" key="7">
    <source>
        <dbReference type="PROSITE" id="PS50850"/>
    </source>
</evidence>
<dbReference type="Proteomes" id="UP000030706">
    <property type="component" value="Unassembled WGS sequence"/>
</dbReference>
<evidence type="ECO:0000256" key="1">
    <source>
        <dbReference type="ARBA" id="ARBA00004141"/>
    </source>
</evidence>
<dbReference type="OrthoDB" id="19923at2759"/>
<feature type="transmembrane region" description="Helical" evidence="6">
    <location>
        <begin position="305"/>
        <end position="325"/>
    </location>
</feature>
<feature type="transmembrane region" description="Helical" evidence="6">
    <location>
        <begin position="39"/>
        <end position="57"/>
    </location>
</feature>
<evidence type="ECO:0000256" key="2">
    <source>
        <dbReference type="ARBA" id="ARBA00022448"/>
    </source>
</evidence>
<dbReference type="EMBL" id="KL584989">
    <property type="protein sequence ID" value="KEQ81904.1"/>
    <property type="molecule type" value="Genomic_DNA"/>
</dbReference>
<feature type="transmembrane region" description="Helical" evidence="6">
    <location>
        <begin position="361"/>
        <end position="382"/>
    </location>
</feature>
<dbReference type="GO" id="GO:0022857">
    <property type="term" value="F:transmembrane transporter activity"/>
    <property type="evidence" value="ECO:0007669"/>
    <property type="project" value="InterPro"/>
</dbReference>
<evidence type="ECO:0000256" key="5">
    <source>
        <dbReference type="ARBA" id="ARBA00023136"/>
    </source>
</evidence>
<dbReference type="GeneID" id="40745315"/>
<dbReference type="InterPro" id="IPR011701">
    <property type="entry name" value="MFS"/>
</dbReference>
<dbReference type="PANTHER" id="PTHR43791:SF52">
    <property type="entry name" value="TRANSPORTER, PUTATIVE (AFU_ORTHOLOGUE AFUA_1G11820)-RELATED"/>
    <property type="match status" value="1"/>
</dbReference>
<dbReference type="AlphaFoldDB" id="A0A074XDU3"/>
<feature type="transmembrane region" description="Helical" evidence="6">
    <location>
        <begin position="394"/>
        <end position="415"/>
    </location>
</feature>
<feature type="transmembrane region" description="Helical" evidence="6">
    <location>
        <begin position="427"/>
        <end position="449"/>
    </location>
</feature>
<evidence type="ECO:0000256" key="6">
    <source>
        <dbReference type="SAM" id="Phobius"/>
    </source>
</evidence>
<accession>A0A074XDU3</accession>
<keyword evidence="3 6" id="KW-0812">Transmembrane</keyword>
<dbReference type="GO" id="GO:0016020">
    <property type="term" value="C:membrane"/>
    <property type="evidence" value="ECO:0007669"/>
    <property type="project" value="UniProtKB-SubCell"/>
</dbReference>
<dbReference type="FunFam" id="1.20.1250.20:FF:000068">
    <property type="entry name" value="MFS general substrate transporter"/>
    <property type="match status" value="1"/>
</dbReference>
<organism evidence="8 9">
    <name type="scientific">Aureobasidium pullulans EXF-150</name>
    <dbReference type="NCBI Taxonomy" id="1043002"/>
    <lineage>
        <taxon>Eukaryota</taxon>
        <taxon>Fungi</taxon>
        <taxon>Dikarya</taxon>
        <taxon>Ascomycota</taxon>
        <taxon>Pezizomycotina</taxon>
        <taxon>Dothideomycetes</taxon>
        <taxon>Dothideomycetidae</taxon>
        <taxon>Dothideales</taxon>
        <taxon>Saccotheciaceae</taxon>
        <taxon>Aureobasidium</taxon>
    </lineage>
</organism>
<keyword evidence="5 6" id="KW-0472">Membrane</keyword>
<keyword evidence="9" id="KW-1185">Reference proteome</keyword>
<keyword evidence="4 6" id="KW-1133">Transmembrane helix</keyword>
<evidence type="ECO:0000256" key="3">
    <source>
        <dbReference type="ARBA" id="ARBA00022692"/>
    </source>
</evidence>
<feature type="domain" description="Major facilitator superfamily (MFS) profile" evidence="7">
    <location>
        <begin position="39"/>
        <end position="454"/>
    </location>
</feature>
<dbReference type="FunFam" id="1.20.1250.20:FF:000034">
    <property type="entry name" value="MFS general substrate transporter"/>
    <property type="match status" value="1"/>
</dbReference>
<dbReference type="PANTHER" id="PTHR43791">
    <property type="entry name" value="PERMEASE-RELATED"/>
    <property type="match status" value="1"/>
</dbReference>
<sequence length="482" mass="53541">MDSVKKQSIEQLEIAPDVNRPLIDPIAEKKLLRKVDLRILPPLTVLFLLAFLDRTNIGNAKIQGMTAELKMGGHDYNIALFVFFIPYVLLEVPSNVVLKRISPSLWLSCIMVLWGIATIGQGLVKSFEGLVAMRVLVGIFEAGLFPGCVYLISMYYQRYELQWRLSLFFSASILAGGFGGLLAYALAKMDGIGGYSGWRWIFIIEGLLTVIVGIIARFWVCDWPETANFLTEEERAMLTSRLQTDSGEAIMNRLDKAAAKRIFTDWKIYTGVIMYMGIVNTGYSGSFFVPTIIRELGYTSASAQIRSIPIFIVAAICSIASAYLTDRLRHRFGFCIFGLVVASVGYVILLAQEGLSVAVKYFALFLVVPGGYITQPIVLAWVQNCMSGHYKRSISAAMTVGFGNLGGIVASNVFFTEEAPLYKTGYGVGLGFLWICGVGCVVLFLGVIWENRKRDRGERDWRLQGEDVDNLGDDHPSFRFAT</sequence>
<name>A0A074XDU3_AURPU</name>
<feature type="transmembrane region" description="Helical" evidence="6">
    <location>
        <begin position="130"/>
        <end position="153"/>
    </location>
</feature>
<dbReference type="RefSeq" id="XP_029758091.1">
    <property type="nucleotide sequence ID" value="XM_029903009.1"/>
</dbReference>
<evidence type="ECO:0000313" key="9">
    <source>
        <dbReference type="Proteomes" id="UP000030706"/>
    </source>
</evidence>
<keyword evidence="2" id="KW-0813">Transport</keyword>